<protein>
    <submittedName>
        <fullName evidence="1">Uncharacterized protein</fullName>
    </submittedName>
</protein>
<comment type="caution">
    <text evidence="1">The sequence shown here is derived from an EMBL/GenBank/DDBJ whole genome shotgun (WGS) entry which is preliminary data.</text>
</comment>
<organism evidence="1">
    <name type="scientific">marine sediment metagenome</name>
    <dbReference type="NCBI Taxonomy" id="412755"/>
    <lineage>
        <taxon>unclassified sequences</taxon>
        <taxon>metagenomes</taxon>
        <taxon>ecological metagenomes</taxon>
    </lineage>
</organism>
<feature type="non-terminal residue" evidence="1">
    <location>
        <position position="1"/>
    </location>
</feature>
<sequence>YRGAVELKCDSCGFALRVYVDTDSEEVTLLGSRVCSRVSGE</sequence>
<reference evidence="1" key="1">
    <citation type="journal article" date="2014" name="Front. Microbiol.">
        <title>High frequency of phylogenetically diverse reductive dehalogenase-homologous genes in deep subseafloor sedimentary metagenomes.</title>
        <authorList>
            <person name="Kawai M."/>
            <person name="Futagami T."/>
            <person name="Toyoda A."/>
            <person name="Takaki Y."/>
            <person name="Nishi S."/>
            <person name="Hori S."/>
            <person name="Arai W."/>
            <person name="Tsubouchi T."/>
            <person name="Morono Y."/>
            <person name="Uchiyama I."/>
            <person name="Ito T."/>
            <person name="Fujiyama A."/>
            <person name="Inagaki F."/>
            <person name="Takami H."/>
        </authorList>
    </citation>
    <scope>NUCLEOTIDE SEQUENCE</scope>
    <source>
        <strain evidence="1">Expedition CK06-06</strain>
    </source>
</reference>
<dbReference type="AlphaFoldDB" id="X1MN77"/>
<accession>X1MN77</accession>
<dbReference type="EMBL" id="BARV01004175">
    <property type="protein sequence ID" value="GAI16140.1"/>
    <property type="molecule type" value="Genomic_DNA"/>
</dbReference>
<proteinExistence type="predicted"/>
<name>X1MN77_9ZZZZ</name>
<evidence type="ECO:0000313" key="1">
    <source>
        <dbReference type="EMBL" id="GAI16140.1"/>
    </source>
</evidence>
<gene>
    <name evidence="1" type="ORF">S06H3_09458</name>
</gene>